<dbReference type="AlphaFoldDB" id="A0A6C0DS99"/>
<accession>A0A6C0DS99</accession>
<sequence length="120" mass="13906">MAEAQEVINPNFTMVYVPETDGINMVKCNKMEDVYNFIKTGKKYVIELPDTKTILNVQCTYAAIKAADMKIITAFINGKQDHDSEDCTISYRYEHFDSIHYTSFSYREKCNVYISVNDLF</sequence>
<name>A0A6C0DS99_9ZZZZ</name>
<dbReference type="EMBL" id="MN739668">
    <property type="protein sequence ID" value="QHT19677.1"/>
    <property type="molecule type" value="Genomic_DNA"/>
</dbReference>
<reference evidence="1" key="1">
    <citation type="journal article" date="2020" name="Nature">
        <title>Giant virus diversity and host interactions through global metagenomics.</title>
        <authorList>
            <person name="Schulz F."/>
            <person name="Roux S."/>
            <person name="Paez-Espino D."/>
            <person name="Jungbluth S."/>
            <person name="Walsh D.A."/>
            <person name="Denef V.J."/>
            <person name="McMahon K.D."/>
            <person name="Konstantinidis K.T."/>
            <person name="Eloe-Fadrosh E.A."/>
            <person name="Kyrpides N.C."/>
            <person name="Woyke T."/>
        </authorList>
    </citation>
    <scope>NUCLEOTIDE SEQUENCE</scope>
    <source>
        <strain evidence="1">GVMAG-M-3300023174-5</strain>
    </source>
</reference>
<evidence type="ECO:0000313" key="1">
    <source>
        <dbReference type="EMBL" id="QHT19677.1"/>
    </source>
</evidence>
<proteinExistence type="predicted"/>
<organism evidence="1">
    <name type="scientific">viral metagenome</name>
    <dbReference type="NCBI Taxonomy" id="1070528"/>
    <lineage>
        <taxon>unclassified sequences</taxon>
        <taxon>metagenomes</taxon>
        <taxon>organismal metagenomes</taxon>
    </lineage>
</organism>
<protein>
    <submittedName>
        <fullName evidence="1">Uncharacterized protein</fullName>
    </submittedName>
</protein>